<accession>A0A382GUU6</accession>
<protein>
    <submittedName>
        <fullName evidence="1">Uncharacterized protein</fullName>
    </submittedName>
</protein>
<dbReference type="AlphaFoldDB" id="A0A382GUU6"/>
<reference evidence="1" key="1">
    <citation type="submission" date="2018-05" db="EMBL/GenBank/DDBJ databases">
        <authorList>
            <person name="Lanie J.A."/>
            <person name="Ng W.-L."/>
            <person name="Kazmierczak K.M."/>
            <person name="Andrzejewski T.M."/>
            <person name="Davidsen T.M."/>
            <person name="Wayne K.J."/>
            <person name="Tettelin H."/>
            <person name="Glass J.I."/>
            <person name="Rusch D."/>
            <person name="Podicherti R."/>
            <person name="Tsui H.-C.T."/>
            <person name="Winkler M.E."/>
        </authorList>
    </citation>
    <scope>NUCLEOTIDE SEQUENCE</scope>
</reference>
<feature type="non-terminal residue" evidence="1">
    <location>
        <position position="215"/>
    </location>
</feature>
<feature type="non-terminal residue" evidence="1">
    <location>
        <position position="1"/>
    </location>
</feature>
<sequence length="215" mass="25573">MFSQGMLDRLRTPIIIKGKFGVGYDNNFLRLSNKEIKKDNVYQYGIKSTIDSPILKPTLQLIYSPVIIDEKKTNILISVSYGHYIHAVQKSYLISNVSLQLKLRSYSWIKLGIRDIPEYYLRKYHDRDLSNYVYYNCTFSSQKYYGSYSLPIKYIPRTWMRIYIDFTKEYYNPHFTEFDLNKTLIQLDLNHKSKKKYQMKISISHGNAENISYES</sequence>
<organism evidence="1">
    <name type="scientific">marine metagenome</name>
    <dbReference type="NCBI Taxonomy" id="408172"/>
    <lineage>
        <taxon>unclassified sequences</taxon>
        <taxon>metagenomes</taxon>
        <taxon>ecological metagenomes</taxon>
    </lineage>
</organism>
<gene>
    <name evidence="1" type="ORF">METZ01_LOCUS231488</name>
</gene>
<evidence type="ECO:0000313" key="1">
    <source>
        <dbReference type="EMBL" id="SVB78634.1"/>
    </source>
</evidence>
<proteinExistence type="predicted"/>
<name>A0A382GUU6_9ZZZZ</name>
<dbReference type="EMBL" id="UINC01057462">
    <property type="protein sequence ID" value="SVB78634.1"/>
    <property type="molecule type" value="Genomic_DNA"/>
</dbReference>